<comment type="caution">
    <text evidence="2">The sequence shown here is derived from an EMBL/GenBank/DDBJ whole genome shotgun (WGS) entry which is preliminary data.</text>
</comment>
<evidence type="ECO:0000313" key="3">
    <source>
        <dbReference type="Proteomes" id="UP000257144"/>
    </source>
</evidence>
<dbReference type="EMBL" id="QNQT01000009">
    <property type="protein sequence ID" value="RDU35651.1"/>
    <property type="molecule type" value="Genomic_DNA"/>
</dbReference>
<keyword evidence="1" id="KW-0812">Transmembrane</keyword>
<feature type="transmembrane region" description="Helical" evidence="1">
    <location>
        <begin position="46"/>
        <end position="66"/>
    </location>
</feature>
<dbReference type="InterPro" id="IPR058887">
    <property type="entry name" value="YuzI-like"/>
</dbReference>
<dbReference type="OrthoDB" id="2972455at2"/>
<protein>
    <submittedName>
        <fullName evidence="2">Uncharacterized protein</fullName>
    </submittedName>
</protein>
<accession>A0A3D8GMZ2</accession>
<keyword evidence="1" id="KW-1133">Transmembrane helix</keyword>
<sequence length="69" mass="7537">MRVFFLLTGFGFSVSGGISLVAYLNVFAAGMGYLDYFQFISSRPECYLLPAGMAIVALSIFLPGRIEDD</sequence>
<dbReference type="Pfam" id="PF26135">
    <property type="entry name" value="YuzI"/>
    <property type="match status" value="1"/>
</dbReference>
<gene>
    <name evidence="2" type="ORF">DRW41_17725</name>
</gene>
<proteinExistence type="predicted"/>
<feature type="transmembrane region" description="Helical" evidence="1">
    <location>
        <begin position="12"/>
        <end position="34"/>
    </location>
</feature>
<dbReference type="AlphaFoldDB" id="A0A3D8GMZ2"/>
<keyword evidence="1" id="KW-0472">Membrane</keyword>
<keyword evidence="3" id="KW-1185">Reference proteome</keyword>
<evidence type="ECO:0000256" key="1">
    <source>
        <dbReference type="SAM" id="Phobius"/>
    </source>
</evidence>
<organism evidence="2 3">
    <name type="scientific">Neobacillus piezotolerans</name>
    <dbReference type="NCBI Taxonomy" id="2259171"/>
    <lineage>
        <taxon>Bacteria</taxon>
        <taxon>Bacillati</taxon>
        <taxon>Bacillota</taxon>
        <taxon>Bacilli</taxon>
        <taxon>Bacillales</taxon>
        <taxon>Bacillaceae</taxon>
        <taxon>Neobacillus</taxon>
    </lineage>
</organism>
<evidence type="ECO:0000313" key="2">
    <source>
        <dbReference type="EMBL" id="RDU35651.1"/>
    </source>
</evidence>
<dbReference type="Proteomes" id="UP000257144">
    <property type="component" value="Unassembled WGS sequence"/>
</dbReference>
<name>A0A3D8GMZ2_9BACI</name>
<reference evidence="2 3" key="1">
    <citation type="submission" date="2018-07" db="EMBL/GenBank/DDBJ databases">
        <title>Bacillus sp. YLB-04 draft genome sequence.</title>
        <authorList>
            <person name="Yu L."/>
            <person name="Tang X."/>
        </authorList>
    </citation>
    <scope>NUCLEOTIDE SEQUENCE [LARGE SCALE GENOMIC DNA]</scope>
    <source>
        <strain evidence="2 3">YLB-04</strain>
    </source>
</reference>